<proteinExistence type="inferred from homology"/>
<evidence type="ECO:0000259" key="6">
    <source>
        <dbReference type="PROSITE" id="PS50949"/>
    </source>
</evidence>
<dbReference type="SMART" id="SM00345">
    <property type="entry name" value="HTH_GNTR"/>
    <property type="match status" value="1"/>
</dbReference>
<comment type="similarity">
    <text evidence="1">In the C-terminal section; belongs to the class-I pyridoxal-phosphate-dependent aminotransferase family.</text>
</comment>
<dbReference type="PANTHER" id="PTHR46577:SF1">
    <property type="entry name" value="HTH-TYPE TRANSCRIPTIONAL REGULATORY PROTEIN GABR"/>
    <property type="match status" value="1"/>
</dbReference>
<dbReference type="Gene3D" id="3.40.640.10">
    <property type="entry name" value="Type I PLP-dependent aspartate aminotransferase-like (Major domain)"/>
    <property type="match status" value="1"/>
</dbReference>
<dbReference type="PROSITE" id="PS50949">
    <property type="entry name" value="HTH_GNTR"/>
    <property type="match status" value="1"/>
</dbReference>
<reference evidence="7" key="1">
    <citation type="journal article" date="2021" name="PeerJ">
        <title>Extensive microbial diversity within the chicken gut microbiome revealed by metagenomics and culture.</title>
        <authorList>
            <person name="Gilroy R."/>
            <person name="Ravi A."/>
            <person name="Getino M."/>
            <person name="Pursley I."/>
            <person name="Horton D.L."/>
            <person name="Alikhan N.F."/>
            <person name="Baker D."/>
            <person name="Gharbi K."/>
            <person name="Hall N."/>
            <person name="Watson M."/>
            <person name="Adriaenssens E.M."/>
            <person name="Foster-Nyarko E."/>
            <person name="Jarju S."/>
            <person name="Secka A."/>
            <person name="Antonio M."/>
            <person name="Oren A."/>
            <person name="Chaudhuri R.R."/>
            <person name="La Ragione R."/>
            <person name="Hildebrand F."/>
            <person name="Pallen M.J."/>
        </authorList>
    </citation>
    <scope>NUCLEOTIDE SEQUENCE</scope>
    <source>
        <strain evidence="7">CHK187-11901</strain>
    </source>
</reference>
<sequence>MKKYEIICSRIRAEILDGTRRQGDKLPSIRACVNQFHLSKTTVEHAFAQLQLEGYICARAQKGYYVAMSEKTRRLHEELLCSTLRPKPSLRYDLRSQSVLPEESELLIWRQYLKKAMNDADIGSYGEAQGESVLRASLARYASERGIWASKDQVVIGASVQSLLYQLCGLLPEAQRAAIQQGAYVQAQRVFADYGMQVSQVPASQLLQEVPESDVLYLYPPSLCDDDAFSRDRLKTLMAAIDARGTLLLEDDHNGELSYLRPAQTAMGSFSEELSSVYLGSFSRILLPALRISYMILPSALARSYRARDDYGPGASKLEQIAFASYIADGHLHRRITRLKRRYRRRHELLMRFASDSGWTLDRLEESIARYHFRLPFPCGMDAKQLMARGIAVDGLSGDMLTLSFSAAADLDDALHALRELLKEGGN</sequence>
<name>A0A9D2NS87_9FIRM</name>
<dbReference type="InterPro" id="IPR000524">
    <property type="entry name" value="Tscrpt_reg_HTH_GntR"/>
</dbReference>
<keyword evidence="7" id="KW-0808">Transferase</keyword>
<dbReference type="GO" id="GO:0008483">
    <property type="term" value="F:transaminase activity"/>
    <property type="evidence" value="ECO:0007669"/>
    <property type="project" value="UniProtKB-KW"/>
</dbReference>
<dbReference type="AlphaFoldDB" id="A0A9D2NS87"/>
<accession>A0A9D2NS87</accession>
<feature type="domain" description="HTH gntR-type" evidence="6">
    <location>
        <begin position="1"/>
        <end position="69"/>
    </location>
</feature>
<dbReference type="InterPro" id="IPR051446">
    <property type="entry name" value="HTH_trans_reg/aminotransferase"/>
</dbReference>
<protein>
    <submittedName>
        <fullName evidence="7">Aminotransferase class I/II-fold pyridoxal phosphate-dependent enzyme</fullName>
    </submittedName>
</protein>
<dbReference type="Pfam" id="PF00155">
    <property type="entry name" value="Aminotran_1_2"/>
    <property type="match status" value="1"/>
</dbReference>
<evidence type="ECO:0000313" key="7">
    <source>
        <dbReference type="EMBL" id="HJC35793.1"/>
    </source>
</evidence>
<evidence type="ECO:0000256" key="3">
    <source>
        <dbReference type="ARBA" id="ARBA00023015"/>
    </source>
</evidence>
<reference evidence="7" key="2">
    <citation type="submission" date="2021-04" db="EMBL/GenBank/DDBJ databases">
        <authorList>
            <person name="Gilroy R."/>
        </authorList>
    </citation>
    <scope>NUCLEOTIDE SEQUENCE</scope>
    <source>
        <strain evidence="7">CHK187-11901</strain>
    </source>
</reference>
<dbReference type="EMBL" id="DWWM01000006">
    <property type="protein sequence ID" value="HJC35793.1"/>
    <property type="molecule type" value="Genomic_DNA"/>
</dbReference>
<dbReference type="PANTHER" id="PTHR46577">
    <property type="entry name" value="HTH-TYPE TRANSCRIPTIONAL REGULATORY PROTEIN GABR"/>
    <property type="match status" value="1"/>
</dbReference>
<comment type="caution">
    <text evidence="7">The sequence shown here is derived from an EMBL/GenBank/DDBJ whole genome shotgun (WGS) entry which is preliminary data.</text>
</comment>
<dbReference type="InterPro" id="IPR036388">
    <property type="entry name" value="WH-like_DNA-bd_sf"/>
</dbReference>
<dbReference type="GO" id="GO:0003677">
    <property type="term" value="F:DNA binding"/>
    <property type="evidence" value="ECO:0007669"/>
    <property type="project" value="UniProtKB-KW"/>
</dbReference>
<keyword evidence="4" id="KW-0238">DNA-binding</keyword>
<dbReference type="Pfam" id="PF00392">
    <property type="entry name" value="GntR"/>
    <property type="match status" value="1"/>
</dbReference>
<dbReference type="InterPro" id="IPR004839">
    <property type="entry name" value="Aminotransferase_I/II_large"/>
</dbReference>
<keyword evidence="7" id="KW-0032">Aminotransferase</keyword>
<evidence type="ECO:0000256" key="1">
    <source>
        <dbReference type="ARBA" id="ARBA00005384"/>
    </source>
</evidence>
<evidence type="ECO:0000313" key="8">
    <source>
        <dbReference type="Proteomes" id="UP000823896"/>
    </source>
</evidence>
<evidence type="ECO:0000256" key="5">
    <source>
        <dbReference type="ARBA" id="ARBA00023163"/>
    </source>
</evidence>
<evidence type="ECO:0000256" key="2">
    <source>
        <dbReference type="ARBA" id="ARBA00022898"/>
    </source>
</evidence>
<dbReference type="Proteomes" id="UP000823896">
    <property type="component" value="Unassembled WGS sequence"/>
</dbReference>
<dbReference type="InterPro" id="IPR036390">
    <property type="entry name" value="WH_DNA-bd_sf"/>
</dbReference>
<dbReference type="SUPFAM" id="SSF46785">
    <property type="entry name" value="Winged helix' DNA-binding domain"/>
    <property type="match status" value="1"/>
</dbReference>
<dbReference type="InterPro" id="IPR015424">
    <property type="entry name" value="PyrdxlP-dep_Trfase"/>
</dbReference>
<dbReference type="GO" id="GO:0003700">
    <property type="term" value="F:DNA-binding transcription factor activity"/>
    <property type="evidence" value="ECO:0007669"/>
    <property type="project" value="InterPro"/>
</dbReference>
<keyword evidence="2" id="KW-0663">Pyridoxal phosphate</keyword>
<gene>
    <name evidence="7" type="ORF">H9702_01515</name>
</gene>
<evidence type="ECO:0000256" key="4">
    <source>
        <dbReference type="ARBA" id="ARBA00023125"/>
    </source>
</evidence>
<dbReference type="Gene3D" id="1.10.10.10">
    <property type="entry name" value="Winged helix-like DNA-binding domain superfamily/Winged helix DNA-binding domain"/>
    <property type="match status" value="1"/>
</dbReference>
<dbReference type="CDD" id="cd07377">
    <property type="entry name" value="WHTH_GntR"/>
    <property type="match status" value="1"/>
</dbReference>
<dbReference type="InterPro" id="IPR015421">
    <property type="entry name" value="PyrdxlP-dep_Trfase_major"/>
</dbReference>
<dbReference type="SUPFAM" id="SSF53383">
    <property type="entry name" value="PLP-dependent transferases"/>
    <property type="match status" value="1"/>
</dbReference>
<organism evidence="7 8">
    <name type="scientific">Candidatus Merdibacter merdavium</name>
    <dbReference type="NCBI Taxonomy" id="2838692"/>
    <lineage>
        <taxon>Bacteria</taxon>
        <taxon>Bacillati</taxon>
        <taxon>Bacillota</taxon>
        <taxon>Erysipelotrichia</taxon>
        <taxon>Erysipelotrichales</taxon>
        <taxon>Erysipelotrichaceae</taxon>
        <taxon>Merdibacter</taxon>
    </lineage>
</organism>
<dbReference type="GO" id="GO:0030170">
    <property type="term" value="F:pyridoxal phosphate binding"/>
    <property type="evidence" value="ECO:0007669"/>
    <property type="project" value="InterPro"/>
</dbReference>
<keyword evidence="3" id="KW-0805">Transcription regulation</keyword>
<keyword evidence="5" id="KW-0804">Transcription</keyword>